<comment type="caution">
    <text evidence="2">The sequence shown here is derived from an EMBL/GenBank/DDBJ whole genome shotgun (WGS) entry which is preliminary data.</text>
</comment>
<dbReference type="AlphaFoldDB" id="A0A7W8QMA4"/>
<organism evidence="2 3">
    <name type="scientific">Nocardiopsis composta</name>
    <dbReference type="NCBI Taxonomy" id="157465"/>
    <lineage>
        <taxon>Bacteria</taxon>
        <taxon>Bacillati</taxon>
        <taxon>Actinomycetota</taxon>
        <taxon>Actinomycetes</taxon>
        <taxon>Streptosporangiales</taxon>
        <taxon>Nocardiopsidaceae</taxon>
        <taxon>Nocardiopsis</taxon>
    </lineage>
</organism>
<accession>A0A7W8QMA4</accession>
<dbReference type="InterPro" id="IPR011990">
    <property type="entry name" value="TPR-like_helical_dom_sf"/>
</dbReference>
<evidence type="ECO:0000313" key="2">
    <source>
        <dbReference type="EMBL" id="MBB5432405.1"/>
    </source>
</evidence>
<feature type="region of interest" description="Disordered" evidence="1">
    <location>
        <begin position="386"/>
        <end position="411"/>
    </location>
</feature>
<evidence type="ECO:0000313" key="3">
    <source>
        <dbReference type="Proteomes" id="UP000572635"/>
    </source>
</evidence>
<name>A0A7W8QMA4_9ACTN</name>
<gene>
    <name evidence="2" type="ORF">HDA36_002489</name>
</gene>
<evidence type="ECO:0000256" key="1">
    <source>
        <dbReference type="SAM" id="MobiDB-lite"/>
    </source>
</evidence>
<dbReference type="RefSeq" id="WP_184391976.1">
    <property type="nucleotide sequence ID" value="NZ_BAAAJD010000042.1"/>
</dbReference>
<feature type="compositionally biased region" description="Low complexity" evidence="1">
    <location>
        <begin position="386"/>
        <end position="397"/>
    </location>
</feature>
<reference evidence="2 3" key="1">
    <citation type="submission" date="2020-08" db="EMBL/GenBank/DDBJ databases">
        <title>Sequencing the genomes of 1000 actinobacteria strains.</title>
        <authorList>
            <person name="Klenk H.-P."/>
        </authorList>
    </citation>
    <scope>NUCLEOTIDE SEQUENCE [LARGE SCALE GENOMIC DNA]</scope>
    <source>
        <strain evidence="2 3">DSM 44551</strain>
    </source>
</reference>
<feature type="compositionally biased region" description="Acidic residues" evidence="1">
    <location>
        <begin position="398"/>
        <end position="407"/>
    </location>
</feature>
<keyword evidence="3" id="KW-1185">Reference proteome</keyword>
<dbReference type="SUPFAM" id="SSF48452">
    <property type="entry name" value="TPR-like"/>
    <property type="match status" value="1"/>
</dbReference>
<dbReference type="Proteomes" id="UP000572635">
    <property type="component" value="Unassembled WGS sequence"/>
</dbReference>
<dbReference type="Gene3D" id="1.25.40.10">
    <property type="entry name" value="Tetratricopeptide repeat domain"/>
    <property type="match status" value="1"/>
</dbReference>
<sequence length="443" mass="46955">MSEPQETPRDVREEMRLLLDEGDPGAVLRRLRQDLGAFGTAELAGVLARLAEDAGFDDLAQSAGRVAADPADPRARYEFGYACVERGAAFAAVPVLRELQAEAPASPAVLRELASALEDEGRHAEAADALQHALERGEAPLEDWPDRYLLGYNALLAGRVDLAAEVAGALAPPPDDAWLPARERLAGMVRRALAVRENGGLDLRDLRGWHFALTGGLLLELSPFGYDEGMNGRYAMVSDDYDACGRALRLLIRVMDATGHRPGSVGLLPDRSSRALGLAAAGLLGVAAEPFTGPRPGQLVVAYDLGDSEHGLLEALRERAPGQVLFERSTCWTEPPAVPADVTGWLVQTVLAPWAENMRFHPETGAERIPADDRPAEALAEEIAAAAAAPGGAPESGAGEDGEPPFDPEERVLAFAAAVRGLWLTGSRPPMPSSGPVPGNSFT</sequence>
<proteinExistence type="predicted"/>
<dbReference type="EMBL" id="JACHDB010000001">
    <property type="protein sequence ID" value="MBB5432405.1"/>
    <property type="molecule type" value="Genomic_DNA"/>
</dbReference>
<protein>
    <submittedName>
        <fullName evidence="2">Tetratricopeptide (TPR) repeat protein</fullName>
    </submittedName>
</protein>